<reference evidence="2" key="1">
    <citation type="submission" date="2020-11" db="EMBL/GenBank/DDBJ databases">
        <authorList>
            <consortium name="DOE Joint Genome Institute"/>
            <person name="Ahrendt S."/>
            <person name="Riley R."/>
            <person name="Andreopoulos W."/>
            <person name="Labutti K."/>
            <person name="Pangilinan J."/>
            <person name="Ruiz-Duenas F.J."/>
            <person name="Barrasa J.M."/>
            <person name="Sanchez-Garcia M."/>
            <person name="Camarero S."/>
            <person name="Miyauchi S."/>
            <person name="Serrano A."/>
            <person name="Linde D."/>
            <person name="Babiker R."/>
            <person name="Drula E."/>
            <person name="Ayuso-Fernandez I."/>
            <person name="Pacheco R."/>
            <person name="Padilla G."/>
            <person name="Ferreira P."/>
            <person name="Barriuso J."/>
            <person name="Kellner H."/>
            <person name="Castanera R."/>
            <person name="Alfaro M."/>
            <person name="Ramirez L."/>
            <person name="Pisabarro A.G."/>
            <person name="Kuo A."/>
            <person name="Tritt A."/>
            <person name="Lipzen A."/>
            <person name="He G."/>
            <person name="Yan M."/>
            <person name="Ng V."/>
            <person name="Cullen D."/>
            <person name="Martin F."/>
            <person name="Rosso M.-N."/>
            <person name="Henrissat B."/>
            <person name="Hibbett D."/>
            <person name="Martinez A.T."/>
            <person name="Grigoriev I.V."/>
        </authorList>
    </citation>
    <scope>NUCLEOTIDE SEQUENCE</scope>
    <source>
        <strain evidence="2">AH 40177</strain>
    </source>
</reference>
<dbReference type="Proteomes" id="UP000772434">
    <property type="component" value="Unassembled WGS sequence"/>
</dbReference>
<evidence type="ECO:0000313" key="3">
    <source>
        <dbReference type="Proteomes" id="UP000772434"/>
    </source>
</evidence>
<dbReference type="AlphaFoldDB" id="A0A9P5P6M5"/>
<name>A0A9P5P6M5_9AGAR</name>
<comment type="caution">
    <text evidence="2">The sequence shown here is derived from an EMBL/GenBank/DDBJ whole genome shotgun (WGS) entry which is preliminary data.</text>
</comment>
<proteinExistence type="predicted"/>
<evidence type="ECO:0000313" key="2">
    <source>
        <dbReference type="EMBL" id="KAF9050933.1"/>
    </source>
</evidence>
<evidence type="ECO:0000256" key="1">
    <source>
        <dbReference type="SAM" id="MobiDB-lite"/>
    </source>
</evidence>
<protein>
    <submittedName>
        <fullName evidence="2">Uncharacterized protein</fullName>
    </submittedName>
</protein>
<organism evidence="2 3">
    <name type="scientific">Rhodocollybia butyracea</name>
    <dbReference type="NCBI Taxonomy" id="206335"/>
    <lineage>
        <taxon>Eukaryota</taxon>
        <taxon>Fungi</taxon>
        <taxon>Dikarya</taxon>
        <taxon>Basidiomycota</taxon>
        <taxon>Agaricomycotina</taxon>
        <taxon>Agaricomycetes</taxon>
        <taxon>Agaricomycetidae</taxon>
        <taxon>Agaricales</taxon>
        <taxon>Marasmiineae</taxon>
        <taxon>Omphalotaceae</taxon>
        <taxon>Rhodocollybia</taxon>
    </lineage>
</organism>
<sequence length="204" mass="21881">MDQASKAAFDNNQLGRNYSEILSLLRSMHSMMQAREEHEASILRSSSDSAPPSPPPAPITSQLSSNIQVDCSRDCSLVTHIPSENLLVESLGVTEDHIIQPSAADHGSYSPDIKQVQAEFLVLSRSHSMPEKLVGVKEGPLCVSVPSTPHIQIGPVVEPMYTQEAGAPTARAPDPLNNLPAQASNPPALTSIFSSLHKTISDLQ</sequence>
<dbReference type="EMBL" id="JADNRY010000462">
    <property type="protein sequence ID" value="KAF9050933.1"/>
    <property type="molecule type" value="Genomic_DNA"/>
</dbReference>
<keyword evidence="3" id="KW-1185">Reference proteome</keyword>
<gene>
    <name evidence="2" type="ORF">BDP27DRAFT_1433952</name>
</gene>
<accession>A0A9P5P6M5</accession>
<feature type="region of interest" description="Disordered" evidence="1">
    <location>
        <begin position="33"/>
        <end position="64"/>
    </location>
</feature>